<keyword evidence="4" id="KW-0175">Coiled coil</keyword>
<dbReference type="InterPro" id="IPR050903">
    <property type="entry name" value="Bact_Chemotaxis_MeTrfase"/>
</dbReference>
<dbReference type="GO" id="GO:0000156">
    <property type="term" value="F:phosphorelay response regulator activity"/>
    <property type="evidence" value="ECO:0007669"/>
    <property type="project" value="InterPro"/>
</dbReference>
<dbReference type="PROSITE" id="PS50123">
    <property type="entry name" value="CHER"/>
    <property type="match status" value="1"/>
</dbReference>
<dbReference type="SMART" id="SM00138">
    <property type="entry name" value="MeTrc"/>
    <property type="match status" value="1"/>
</dbReference>
<evidence type="ECO:0000259" key="8">
    <source>
        <dbReference type="PROSITE" id="PS50123"/>
    </source>
</evidence>
<comment type="catalytic activity">
    <reaction evidence="1">
        <text>ATP + protein L-histidine = ADP + protein N-phospho-L-histidine.</text>
        <dbReference type="EC" id="2.7.13.3"/>
    </reaction>
</comment>
<dbReference type="InterPro" id="IPR035909">
    <property type="entry name" value="CheB_C"/>
</dbReference>
<feature type="domain" description="CheB-type methylesterase" evidence="7">
    <location>
        <begin position="15"/>
        <end position="206"/>
    </location>
</feature>
<dbReference type="InterPro" id="IPR029063">
    <property type="entry name" value="SAM-dependent_MTases_sf"/>
</dbReference>
<dbReference type="Pfam" id="PF13596">
    <property type="entry name" value="PAS_10"/>
    <property type="match status" value="1"/>
</dbReference>
<dbReference type="PROSITE" id="PS50122">
    <property type="entry name" value="CHEB"/>
    <property type="match status" value="1"/>
</dbReference>
<dbReference type="SMART" id="SM00387">
    <property type="entry name" value="HATPase_c"/>
    <property type="match status" value="1"/>
</dbReference>
<feature type="coiled-coil region" evidence="4">
    <location>
        <begin position="660"/>
        <end position="747"/>
    </location>
</feature>
<evidence type="ECO:0000256" key="3">
    <source>
        <dbReference type="PROSITE-ProRule" id="PRU00050"/>
    </source>
</evidence>
<sequence>MHYIKARRKAPPMKPDTSFPIVGVGASAGGIQALESLFRAMPANPGMSFVIIMHLAPDRKSLLTDILARHAKMSVEVARDGQELEKDKIYVIPPAAVLTIASGRLRMIATDPAHHERSPIDVFFSALARDRGESAIGVVLSGSGSDGVLGIKAIKEHGGVTMAQASDGTGPGFGGMPGSAIASGLVDFAIPVDAMAEKLVEIVRDLDEPDDLAADQRMNEDDGVVIEARQAIYSILRDAAGHDFSGYKTKTFMRRVRRRMHIQQCEKISDYVARLREAPEEATALFRDLLINVTSFFRDSDAFDALRKIAIPRLFEGKGAADTVRVWVPGCSTGEEVYSIAIILREHMDGLRVAPRVTIFATDIDEAALTIARAARYPAALMDAVSEQRRRRFFTAESGSYVVVKAVRDLCVFSPHSILRDPPFSHMDLVSCRNLLIYLGADVQREVIPIFHYSLRAGGILFLGMSESIGQFSDLFTPLDKKHCLFEARDPGRRVRMPHFMAGLHALSFPAPVSGKTSAGSASQLRRAVETRIAEGFGPSHVVVNEDGDIIHFSTRTGKYLEAAPGAPDRQIFAMARKGLRLDLRSVLREAIETRRTATRQNVKVETDKDHTELVSLIAEPLPDREGGKALFLILFQSREPSTADATPLSPGEREPAGDAARLERELFDTRERLQATIEEYETALEELKSANEELISMNEETQSTNEELESSKEELQSLNEEMRTVNHELESKIDELDRANSDLRNVFASTRIATIFMDRNLVIRSFTPAASQIFNIIPSDAGRPLTDLATKLDYPELTTDLLEVLETGDSIERRVHKNDVDAPYYLARLTPYRGASQQIDGVVSTFIDVTSTTRSEEKVQRLQADRLNSMKEMGTGLAHEINQPLSAAATYLHAAQRSLKIPSERRPASIESILGSAVEQVMWAAQVVDHLREFVSRDEPKKTFSSVHKLIGEAYDLTLPTAKQAGVRGTFHLNAKDDRALVDNVQIKQVLINLMRNAIDAMSDSDKRELTISTSSDEGDMIRIDVADTGPGVSEKVKASLFDPFVTTKARGIGVGLSISRSIVEAHYGKIWAESNPKGGAIFSFTLPLAKTDAGSVDGAPSPEQP</sequence>
<comment type="caution">
    <text evidence="9">The sequence shown here is derived from an EMBL/GenBank/DDBJ whole genome shotgun (WGS) entry which is preliminary data.</text>
</comment>
<gene>
    <name evidence="9" type="ORF">C5689_01350</name>
</gene>
<dbReference type="Pfam" id="PF01739">
    <property type="entry name" value="CheR"/>
    <property type="match status" value="1"/>
</dbReference>
<evidence type="ECO:0000313" key="9">
    <source>
        <dbReference type="EMBL" id="PWB95774.1"/>
    </source>
</evidence>
<feature type="domain" description="CheR-type methyltransferase" evidence="8">
    <location>
        <begin position="235"/>
        <end position="499"/>
    </location>
</feature>
<dbReference type="Pfam" id="PF01339">
    <property type="entry name" value="CheB_methylest"/>
    <property type="match status" value="1"/>
</dbReference>
<dbReference type="SUPFAM" id="SSF47757">
    <property type="entry name" value="Chemotaxis receptor methyltransferase CheR, N-terminal domain"/>
    <property type="match status" value="1"/>
</dbReference>
<feature type="active site" evidence="3">
    <location>
        <position position="27"/>
    </location>
</feature>
<dbReference type="Gene3D" id="3.30.450.20">
    <property type="entry name" value="PAS domain"/>
    <property type="match status" value="1"/>
</dbReference>
<dbReference type="InterPro" id="IPR003594">
    <property type="entry name" value="HATPase_dom"/>
</dbReference>
<dbReference type="GO" id="GO:0005737">
    <property type="term" value="C:cytoplasm"/>
    <property type="evidence" value="ECO:0007669"/>
    <property type="project" value="InterPro"/>
</dbReference>
<keyword evidence="3" id="KW-0378">Hydrolase</keyword>
<evidence type="ECO:0000256" key="1">
    <source>
        <dbReference type="ARBA" id="ARBA00000085"/>
    </source>
</evidence>
<dbReference type="SMART" id="SM00388">
    <property type="entry name" value="HisKA"/>
    <property type="match status" value="1"/>
</dbReference>
<feature type="domain" description="PAC" evidence="6">
    <location>
        <begin position="810"/>
        <end position="862"/>
    </location>
</feature>
<dbReference type="InterPro" id="IPR000780">
    <property type="entry name" value="CheR_MeTrfase"/>
</dbReference>
<feature type="domain" description="Histidine kinase" evidence="5">
    <location>
        <begin position="877"/>
        <end position="1092"/>
    </location>
</feature>
<dbReference type="Gene3D" id="3.30.565.10">
    <property type="entry name" value="Histidine kinase-like ATPase, C-terminal domain"/>
    <property type="match status" value="1"/>
</dbReference>
<dbReference type="PROSITE" id="PS50113">
    <property type="entry name" value="PAC"/>
    <property type="match status" value="1"/>
</dbReference>
<evidence type="ECO:0000259" key="6">
    <source>
        <dbReference type="PROSITE" id="PS50113"/>
    </source>
</evidence>
<dbReference type="SUPFAM" id="SSF55874">
    <property type="entry name" value="ATPase domain of HSP90 chaperone/DNA topoisomerase II/histidine kinase"/>
    <property type="match status" value="1"/>
</dbReference>
<dbReference type="GO" id="GO:0000155">
    <property type="term" value="F:phosphorelay sensor kinase activity"/>
    <property type="evidence" value="ECO:0007669"/>
    <property type="project" value="InterPro"/>
</dbReference>
<dbReference type="Gene3D" id="3.40.50.180">
    <property type="entry name" value="Methylesterase CheB, C-terminal domain"/>
    <property type="match status" value="1"/>
</dbReference>
<dbReference type="PROSITE" id="PS50109">
    <property type="entry name" value="HIS_KIN"/>
    <property type="match status" value="1"/>
</dbReference>
<proteinExistence type="predicted"/>
<dbReference type="PRINTS" id="PR00996">
    <property type="entry name" value="CHERMTFRASE"/>
</dbReference>
<dbReference type="GO" id="GO:0008757">
    <property type="term" value="F:S-adenosylmethionine-dependent methyltransferase activity"/>
    <property type="evidence" value="ECO:0007669"/>
    <property type="project" value="InterPro"/>
</dbReference>
<reference evidence="9 10" key="1">
    <citation type="journal article" date="2018" name="Appl. Microbiol. Biotechnol.">
        <title>Co-cultivation of the strictly anaerobic methanogen Methanosarcina barkeri with aerobic methanotrophs in an oxygen-limited membrane bioreactor.</title>
        <authorList>
            <person name="In 't Zandt M.H."/>
            <person name="van den Bosch T.J.M."/>
            <person name="Rijkers R."/>
            <person name="van Kessel M.A.H.J."/>
            <person name="Jetten M.S.M."/>
            <person name="Welte C.U."/>
        </authorList>
    </citation>
    <scope>NUCLEOTIDE SEQUENCE [LARGE SCALE GENOMIC DNA]</scope>
    <source>
        <strain evidence="9 10">DSM 17706</strain>
    </source>
</reference>
<dbReference type="EC" id="2.7.13.3" evidence="2"/>
<accession>A0A2U1SVX4</accession>
<dbReference type="Gene3D" id="3.40.50.150">
    <property type="entry name" value="Vaccinia Virus protein VP39"/>
    <property type="match status" value="1"/>
</dbReference>
<dbReference type="SUPFAM" id="SSF47384">
    <property type="entry name" value="Homodimeric domain of signal transducing histidine kinase"/>
    <property type="match status" value="1"/>
</dbReference>
<dbReference type="GO" id="GO:0006935">
    <property type="term" value="P:chemotaxis"/>
    <property type="evidence" value="ECO:0007669"/>
    <property type="project" value="UniProtKB-UniRule"/>
</dbReference>
<dbReference type="InterPro" id="IPR036890">
    <property type="entry name" value="HATPase_C_sf"/>
</dbReference>
<dbReference type="Pfam" id="PF03705">
    <property type="entry name" value="CheR_N"/>
    <property type="match status" value="1"/>
</dbReference>
<dbReference type="InterPro" id="IPR005467">
    <property type="entry name" value="His_kinase_dom"/>
</dbReference>
<protein>
    <recommendedName>
        <fullName evidence="2">histidine kinase</fullName>
        <ecNumber evidence="2">2.7.13.3</ecNumber>
    </recommendedName>
</protein>
<dbReference type="InterPro" id="IPR022641">
    <property type="entry name" value="CheR_N"/>
</dbReference>
<evidence type="ECO:0000256" key="4">
    <source>
        <dbReference type="SAM" id="Coils"/>
    </source>
</evidence>
<evidence type="ECO:0000256" key="2">
    <source>
        <dbReference type="ARBA" id="ARBA00012438"/>
    </source>
</evidence>
<dbReference type="EMBL" id="PUIV01000001">
    <property type="protein sequence ID" value="PWB95774.1"/>
    <property type="molecule type" value="Genomic_DNA"/>
</dbReference>
<dbReference type="SUPFAM" id="SSF52738">
    <property type="entry name" value="Methylesterase CheB, C-terminal domain"/>
    <property type="match status" value="1"/>
</dbReference>
<organism evidence="9 10">
    <name type="scientific">Methylosinus sporium</name>
    <dbReference type="NCBI Taxonomy" id="428"/>
    <lineage>
        <taxon>Bacteria</taxon>
        <taxon>Pseudomonadati</taxon>
        <taxon>Pseudomonadota</taxon>
        <taxon>Alphaproteobacteria</taxon>
        <taxon>Hyphomicrobiales</taxon>
        <taxon>Methylocystaceae</taxon>
        <taxon>Methylosinus</taxon>
    </lineage>
</organism>
<dbReference type="SUPFAM" id="SSF55785">
    <property type="entry name" value="PYP-like sensor domain (PAS domain)"/>
    <property type="match status" value="1"/>
</dbReference>
<dbReference type="InterPro" id="IPR022642">
    <property type="entry name" value="CheR_C"/>
</dbReference>
<dbReference type="InterPro" id="IPR035965">
    <property type="entry name" value="PAS-like_dom_sf"/>
</dbReference>
<dbReference type="AlphaFoldDB" id="A0A2U1SVX4"/>
<dbReference type="GO" id="GO:0008984">
    <property type="term" value="F:protein-glutamate methylesterase activity"/>
    <property type="evidence" value="ECO:0007669"/>
    <property type="project" value="InterPro"/>
</dbReference>
<evidence type="ECO:0000259" key="5">
    <source>
        <dbReference type="PROSITE" id="PS50109"/>
    </source>
</evidence>
<dbReference type="InterPro" id="IPR003661">
    <property type="entry name" value="HisK_dim/P_dom"/>
</dbReference>
<dbReference type="Proteomes" id="UP000245137">
    <property type="component" value="Unassembled WGS sequence"/>
</dbReference>
<dbReference type="Pfam" id="PF02518">
    <property type="entry name" value="HATPase_c"/>
    <property type="match status" value="1"/>
</dbReference>
<dbReference type="CDD" id="cd00082">
    <property type="entry name" value="HisKA"/>
    <property type="match status" value="1"/>
</dbReference>
<dbReference type="InterPro" id="IPR036097">
    <property type="entry name" value="HisK_dim/P_sf"/>
</dbReference>
<dbReference type="PANTHER" id="PTHR24422">
    <property type="entry name" value="CHEMOTAXIS PROTEIN METHYLTRANSFERASE"/>
    <property type="match status" value="1"/>
</dbReference>
<dbReference type="CDD" id="cd16434">
    <property type="entry name" value="CheB-CheR_fusion"/>
    <property type="match status" value="1"/>
</dbReference>
<dbReference type="SUPFAM" id="SSF53335">
    <property type="entry name" value="S-adenosyl-L-methionine-dependent methyltransferases"/>
    <property type="match status" value="1"/>
</dbReference>
<dbReference type="Gene3D" id="1.10.287.130">
    <property type="match status" value="1"/>
</dbReference>
<evidence type="ECO:0000313" key="10">
    <source>
        <dbReference type="Proteomes" id="UP000245137"/>
    </source>
</evidence>
<feature type="active site" evidence="3">
    <location>
        <position position="146"/>
    </location>
</feature>
<keyword evidence="10" id="KW-1185">Reference proteome</keyword>
<keyword evidence="3" id="KW-0145">Chemotaxis</keyword>
<dbReference type="InterPro" id="IPR000700">
    <property type="entry name" value="PAS-assoc_C"/>
</dbReference>
<evidence type="ECO:0000259" key="7">
    <source>
        <dbReference type="PROSITE" id="PS50122"/>
    </source>
</evidence>
<dbReference type="InterPro" id="IPR000673">
    <property type="entry name" value="Sig_transdc_resp-reg_Me-estase"/>
</dbReference>
<feature type="active site" evidence="3">
    <location>
        <position position="54"/>
    </location>
</feature>
<name>A0A2U1SVX4_METSR</name>
<dbReference type="PANTHER" id="PTHR24422:SF27">
    <property type="entry name" value="PROTEIN-GLUTAMATE O-METHYLTRANSFERASE"/>
    <property type="match status" value="1"/>
</dbReference>